<accession>A0A0L0HNR6</accession>
<dbReference type="GeneID" id="27685452"/>
<keyword evidence="2" id="KW-1185">Reference proteome</keyword>
<dbReference type="GO" id="GO:0004721">
    <property type="term" value="F:phosphoprotein phosphatase activity"/>
    <property type="evidence" value="ECO:0007669"/>
    <property type="project" value="InterPro"/>
</dbReference>
<dbReference type="Proteomes" id="UP000053201">
    <property type="component" value="Unassembled WGS sequence"/>
</dbReference>
<dbReference type="OrthoDB" id="9988524at2759"/>
<gene>
    <name evidence="1" type="ORF">SPPG_01815</name>
</gene>
<evidence type="ECO:0000313" key="1">
    <source>
        <dbReference type="EMBL" id="KND02732.1"/>
    </source>
</evidence>
<sequence>MLACHMLTHLTRPLRRILPSHTLFHFRSSYKYTLQSKLSMTTTSSTSLQETLETSSIDITHPPLDQSGLENVANFRDVGRNYNVDADGREESTALREGNLYRSARLDDATSEDVKVLQSRYNIKTVIDLRSDLERKECDHVASTFLFSAIEEEVQEELSPMHTHKSSCFQTQVLPEEFRNGKRTRYSIEFAGEDFRKYSVWKPLGVLTKL</sequence>
<dbReference type="InterPro" id="IPR026893">
    <property type="entry name" value="Tyr/Ser_Pase_IphP-type"/>
</dbReference>
<dbReference type="Gene3D" id="3.90.190.10">
    <property type="entry name" value="Protein tyrosine phosphatase superfamily"/>
    <property type="match status" value="1"/>
</dbReference>
<dbReference type="EMBL" id="KQ257452">
    <property type="protein sequence ID" value="KND02732.1"/>
    <property type="molecule type" value="Genomic_DNA"/>
</dbReference>
<organism evidence="1 2">
    <name type="scientific">Spizellomyces punctatus (strain DAOM BR117)</name>
    <dbReference type="NCBI Taxonomy" id="645134"/>
    <lineage>
        <taxon>Eukaryota</taxon>
        <taxon>Fungi</taxon>
        <taxon>Fungi incertae sedis</taxon>
        <taxon>Chytridiomycota</taxon>
        <taxon>Chytridiomycota incertae sedis</taxon>
        <taxon>Chytridiomycetes</taxon>
        <taxon>Spizellomycetales</taxon>
        <taxon>Spizellomycetaceae</taxon>
        <taxon>Spizellomyces</taxon>
    </lineage>
</organism>
<dbReference type="InterPro" id="IPR029021">
    <property type="entry name" value="Prot-tyrosine_phosphatase-like"/>
</dbReference>
<dbReference type="Pfam" id="PF13350">
    <property type="entry name" value="Y_phosphatase3"/>
    <property type="match status" value="1"/>
</dbReference>
<dbReference type="RefSeq" id="XP_016610771.1">
    <property type="nucleotide sequence ID" value="XM_016750128.1"/>
</dbReference>
<protein>
    <submittedName>
        <fullName evidence="1">Uncharacterized protein</fullName>
    </submittedName>
</protein>
<name>A0A0L0HNR6_SPIPD</name>
<dbReference type="InParanoid" id="A0A0L0HNR6"/>
<dbReference type="AlphaFoldDB" id="A0A0L0HNR6"/>
<dbReference type="VEuPathDB" id="FungiDB:SPPG_01815"/>
<dbReference type="SUPFAM" id="SSF52799">
    <property type="entry name" value="(Phosphotyrosine protein) phosphatases II"/>
    <property type="match status" value="1"/>
</dbReference>
<evidence type="ECO:0000313" key="2">
    <source>
        <dbReference type="Proteomes" id="UP000053201"/>
    </source>
</evidence>
<proteinExistence type="predicted"/>
<reference evidence="1 2" key="1">
    <citation type="submission" date="2009-08" db="EMBL/GenBank/DDBJ databases">
        <title>The Genome Sequence of Spizellomyces punctatus strain DAOM BR117.</title>
        <authorList>
            <consortium name="The Broad Institute Genome Sequencing Platform"/>
            <person name="Russ C."/>
            <person name="Cuomo C."/>
            <person name="Shea T."/>
            <person name="Young S.K."/>
            <person name="Zeng Q."/>
            <person name="Koehrsen M."/>
            <person name="Haas B."/>
            <person name="Borodovsky M."/>
            <person name="Guigo R."/>
            <person name="Alvarado L."/>
            <person name="Berlin A."/>
            <person name="Bochicchio J."/>
            <person name="Borenstein D."/>
            <person name="Chapman S."/>
            <person name="Chen Z."/>
            <person name="Engels R."/>
            <person name="Freedman E."/>
            <person name="Gellesch M."/>
            <person name="Goldberg J."/>
            <person name="Griggs A."/>
            <person name="Gujja S."/>
            <person name="Heiman D."/>
            <person name="Hepburn T."/>
            <person name="Howarth C."/>
            <person name="Jen D."/>
            <person name="Larson L."/>
            <person name="Lewis B."/>
            <person name="Mehta T."/>
            <person name="Park D."/>
            <person name="Pearson M."/>
            <person name="Roberts A."/>
            <person name="Saif S."/>
            <person name="Shenoy N."/>
            <person name="Sisk P."/>
            <person name="Stolte C."/>
            <person name="Sykes S."/>
            <person name="Thomson T."/>
            <person name="Walk T."/>
            <person name="White J."/>
            <person name="Yandava C."/>
            <person name="Burger G."/>
            <person name="Gray M.W."/>
            <person name="Holland P.W.H."/>
            <person name="King N."/>
            <person name="Lang F.B.F."/>
            <person name="Roger A.J."/>
            <person name="Ruiz-Trillo I."/>
            <person name="Lander E."/>
            <person name="Nusbaum C."/>
        </authorList>
    </citation>
    <scope>NUCLEOTIDE SEQUENCE [LARGE SCALE GENOMIC DNA]</scope>
    <source>
        <strain evidence="1 2">DAOM BR117</strain>
    </source>
</reference>